<dbReference type="CDD" id="cd06418">
    <property type="entry name" value="GH25_BacA-like"/>
    <property type="match status" value="1"/>
</dbReference>
<feature type="domain" description="Rv2525c-like glycoside hydrolase-like" evidence="2">
    <location>
        <begin position="503"/>
        <end position="682"/>
    </location>
</feature>
<dbReference type="Gene3D" id="3.40.80.10">
    <property type="entry name" value="Peptidoglycan recognition protein-like"/>
    <property type="match status" value="1"/>
</dbReference>
<dbReference type="Pfam" id="PF01510">
    <property type="entry name" value="Amidase_2"/>
    <property type="match status" value="1"/>
</dbReference>
<dbReference type="Gene3D" id="3.20.20.80">
    <property type="entry name" value="Glycosidases"/>
    <property type="match status" value="1"/>
</dbReference>
<dbReference type="SUPFAM" id="SSF51445">
    <property type="entry name" value="(Trans)glycosidases"/>
    <property type="match status" value="1"/>
</dbReference>
<organism evidence="3 4">
    <name type="scientific">Paractinoplanes tereljensis</name>
    <dbReference type="NCBI Taxonomy" id="571912"/>
    <lineage>
        <taxon>Bacteria</taxon>
        <taxon>Bacillati</taxon>
        <taxon>Actinomycetota</taxon>
        <taxon>Actinomycetes</taxon>
        <taxon>Micromonosporales</taxon>
        <taxon>Micromonosporaceae</taxon>
        <taxon>Paractinoplanes</taxon>
    </lineage>
</organism>
<evidence type="ECO:0000313" key="3">
    <source>
        <dbReference type="EMBL" id="GIF18168.1"/>
    </source>
</evidence>
<dbReference type="InterPro" id="IPR015020">
    <property type="entry name" value="Rv2525c-like_Glyco_Hydro-like"/>
</dbReference>
<proteinExistence type="predicted"/>
<dbReference type="InterPro" id="IPR036505">
    <property type="entry name" value="Amidase/PGRP_sf"/>
</dbReference>
<name>A0A919TPN0_9ACTN</name>
<dbReference type="RefSeq" id="WP_239147121.1">
    <property type="nucleotide sequence ID" value="NZ_BOMY01000005.1"/>
</dbReference>
<dbReference type="Pfam" id="PF08924">
    <property type="entry name" value="Rv2525c_GlyHyd-like"/>
    <property type="match status" value="1"/>
</dbReference>
<feature type="domain" description="N-acetylmuramoyl-L-alanine amidase" evidence="1">
    <location>
        <begin position="35"/>
        <end position="172"/>
    </location>
</feature>
<dbReference type="InterPro" id="IPR017853">
    <property type="entry name" value="GH"/>
</dbReference>
<keyword evidence="4" id="KW-1185">Reference proteome</keyword>
<accession>A0A919TPN0</accession>
<dbReference type="AlphaFoldDB" id="A0A919TPN0"/>
<dbReference type="EMBL" id="BOMY01000005">
    <property type="protein sequence ID" value="GIF18168.1"/>
    <property type="molecule type" value="Genomic_DNA"/>
</dbReference>
<comment type="caution">
    <text evidence="3">The sequence shown here is derived from an EMBL/GenBank/DDBJ whole genome shotgun (WGS) entry which is preliminary data.</text>
</comment>
<sequence>MTVDIRPRSNWAAYVPHPQRRHASAPPRPSASPWDPVGGVFLHHRGAADAAATNYASETDCLRDIAAIYAEDVTGPCGDISFNFLVCRHGLIYQGRGYERGEANGDGAVDTIDRNGGFYSIAGLMRANHAASELMLRSLRDLVQHLRDEAPRKTGTRILPHSFGVTTDCPGNLLVYAQPGSTIDPAAPWSGPADLNVFAAQRWVNATYASAPGYLRCLEDGRTGWQTVLSLTQGLQFELGITPTVQNFGPGTFAAVKNRNTLPAAELNPNLVRIVNAGLWCKGYPAGTEGTWTAESQNSLERLFRDAGVDYGNPGWPHICKGLLRMDQYRLVSGGDLTVQRVQQRLNNRYVVGLAIPAMTLVPCDGRTSRDLQNGLLMAMQYEVGIPLASINGYFGAGTQAGLKTKGSVVPLPADLRYLFRAACYVNSPVPPDVAYLGSDLDTDAQTDTHLAWLRAFQQFTQIPVTATNDFTTWAELLVASGDSARPATATDGITEITPARGQALFGAGYRLVGRYLDEHLPPTDPYYLGKALKPGEPQAILDAGLRLFPLFQYNGTVLANFTYDKGYDQGTIAHAKSVEHRLPAGTCIYFAVDYDALDADVDTSIKPYFEGVKAALAAAGSRYTFGVYGSRNVCTRISREVGATWSMVAAMSWGYSGNLGVRMPENWSLNQIREYAFQTGWSLDHDVWRDGSDPGVSILDQIQEA</sequence>
<evidence type="ECO:0000259" key="1">
    <source>
        <dbReference type="Pfam" id="PF01510"/>
    </source>
</evidence>
<gene>
    <name evidence="3" type="ORF">Ate02nite_08980</name>
</gene>
<dbReference type="Proteomes" id="UP000623608">
    <property type="component" value="Unassembled WGS sequence"/>
</dbReference>
<dbReference type="GO" id="GO:0008745">
    <property type="term" value="F:N-acetylmuramoyl-L-alanine amidase activity"/>
    <property type="evidence" value="ECO:0007669"/>
    <property type="project" value="InterPro"/>
</dbReference>
<dbReference type="GO" id="GO:0009253">
    <property type="term" value="P:peptidoglycan catabolic process"/>
    <property type="evidence" value="ECO:0007669"/>
    <property type="project" value="InterPro"/>
</dbReference>
<protein>
    <recommendedName>
        <fullName evidence="5">DUF1906 domain-containing protein</fullName>
    </recommendedName>
</protein>
<reference evidence="3" key="1">
    <citation type="submission" date="2021-01" db="EMBL/GenBank/DDBJ databases">
        <title>Whole genome shotgun sequence of Actinoplanes tereljensis NBRC 105297.</title>
        <authorList>
            <person name="Komaki H."/>
            <person name="Tamura T."/>
        </authorList>
    </citation>
    <scope>NUCLEOTIDE SEQUENCE</scope>
    <source>
        <strain evidence="3">NBRC 105297</strain>
    </source>
</reference>
<dbReference type="CDD" id="cd06583">
    <property type="entry name" value="PGRP"/>
    <property type="match status" value="1"/>
</dbReference>
<dbReference type="SUPFAM" id="SSF55846">
    <property type="entry name" value="N-acetylmuramoyl-L-alanine amidase-like"/>
    <property type="match status" value="1"/>
</dbReference>
<evidence type="ECO:0008006" key="5">
    <source>
        <dbReference type="Google" id="ProtNLM"/>
    </source>
</evidence>
<dbReference type="InterPro" id="IPR002502">
    <property type="entry name" value="Amidase_domain"/>
</dbReference>
<evidence type="ECO:0000313" key="4">
    <source>
        <dbReference type="Proteomes" id="UP000623608"/>
    </source>
</evidence>
<evidence type="ECO:0000259" key="2">
    <source>
        <dbReference type="Pfam" id="PF08924"/>
    </source>
</evidence>